<dbReference type="Proteomes" id="UP001451571">
    <property type="component" value="Chromosome"/>
</dbReference>
<reference evidence="9 10" key="1">
    <citation type="submission" date="2024-02" db="EMBL/GenBank/DDBJ databases">
        <title>Bacterial strain from lacustrine sediment.</title>
        <authorList>
            <person name="Petit C."/>
            <person name="Fadhlaoui K."/>
        </authorList>
    </citation>
    <scope>NUCLEOTIDE SEQUENCE [LARGE SCALE GENOMIC DNA]</scope>
    <source>
        <strain evidence="9 10">IPX-CK</strain>
    </source>
</reference>
<evidence type="ECO:0000313" key="10">
    <source>
        <dbReference type="Proteomes" id="UP001451571"/>
    </source>
</evidence>
<dbReference type="RefSeq" id="WP_342759155.1">
    <property type="nucleotide sequence ID" value="NZ_CP146256.1"/>
</dbReference>
<organism evidence="9 10">
    <name type="scientific">Kineothrix sedimenti</name>
    <dbReference type="NCBI Taxonomy" id="3123317"/>
    <lineage>
        <taxon>Bacteria</taxon>
        <taxon>Bacillati</taxon>
        <taxon>Bacillota</taxon>
        <taxon>Clostridia</taxon>
        <taxon>Lachnospirales</taxon>
        <taxon>Lachnospiraceae</taxon>
        <taxon>Kineothrix</taxon>
    </lineage>
</organism>
<evidence type="ECO:0000256" key="2">
    <source>
        <dbReference type="ARBA" id="ARBA00010145"/>
    </source>
</evidence>
<accession>A0ABZ3EZA0</accession>
<feature type="transmembrane region" description="Helical" evidence="8">
    <location>
        <begin position="285"/>
        <end position="303"/>
    </location>
</feature>
<keyword evidence="7 8" id="KW-0472">Membrane</keyword>
<dbReference type="PANTHER" id="PTHR36838">
    <property type="entry name" value="AUXIN EFFLUX CARRIER FAMILY PROTEIN"/>
    <property type="match status" value="1"/>
</dbReference>
<dbReference type="PANTHER" id="PTHR36838:SF1">
    <property type="entry name" value="SLR1864 PROTEIN"/>
    <property type="match status" value="1"/>
</dbReference>
<dbReference type="InterPro" id="IPR004776">
    <property type="entry name" value="Mem_transp_PIN-like"/>
</dbReference>
<dbReference type="Gene3D" id="1.20.1530.20">
    <property type="match status" value="1"/>
</dbReference>
<comment type="subcellular location">
    <subcellularLocation>
        <location evidence="1">Cell membrane</location>
        <topology evidence="1">Multi-pass membrane protein</topology>
    </subcellularLocation>
</comment>
<keyword evidence="5 8" id="KW-0812">Transmembrane</keyword>
<feature type="transmembrane region" description="Helical" evidence="8">
    <location>
        <begin position="195"/>
        <end position="215"/>
    </location>
</feature>
<protein>
    <submittedName>
        <fullName evidence="9">AEC family transporter</fullName>
    </submittedName>
</protein>
<feature type="transmembrane region" description="Helical" evidence="8">
    <location>
        <begin position="6"/>
        <end position="21"/>
    </location>
</feature>
<evidence type="ECO:0000256" key="8">
    <source>
        <dbReference type="SAM" id="Phobius"/>
    </source>
</evidence>
<keyword evidence="10" id="KW-1185">Reference proteome</keyword>
<dbReference type="Pfam" id="PF03547">
    <property type="entry name" value="Mem_trans"/>
    <property type="match status" value="1"/>
</dbReference>
<evidence type="ECO:0000256" key="7">
    <source>
        <dbReference type="ARBA" id="ARBA00023136"/>
    </source>
</evidence>
<evidence type="ECO:0000256" key="5">
    <source>
        <dbReference type="ARBA" id="ARBA00022692"/>
    </source>
</evidence>
<keyword evidence="4" id="KW-1003">Cell membrane</keyword>
<evidence type="ECO:0000256" key="3">
    <source>
        <dbReference type="ARBA" id="ARBA00022448"/>
    </source>
</evidence>
<evidence type="ECO:0000256" key="4">
    <source>
        <dbReference type="ARBA" id="ARBA00022475"/>
    </source>
</evidence>
<feature type="transmembrane region" description="Helical" evidence="8">
    <location>
        <begin position="33"/>
        <end position="55"/>
    </location>
</feature>
<keyword evidence="6 8" id="KW-1133">Transmembrane helix</keyword>
<feature type="transmembrane region" description="Helical" evidence="8">
    <location>
        <begin position="123"/>
        <end position="142"/>
    </location>
</feature>
<sequence>MVLFQQMLIFFIIMLLGYYGARKGILDDVTGKSLSWLVVHIANPALILSGCAGGQMVVKELLFTGILAVLLFLVLIISAEIVIPMFFHEREKRGGYKVMLVFSNMGFMGFPLISAVYGQSAIMYAAIFLIPFNLLIYTYGIFRIGKMGKREDLEGRKTVQWKPMLNSGVIACLLAIGIEVTRFPVPEMPMKLIEMLGGMTAPLSMLIIGASFRGLSTKKLITDKKLLGFSFLKLMALPVAGMLFLKQFVENEVLLGVCFIVLAAPAGSMVVILSKQYGGDENTAVKGVAFTTLLSVLTMPLAAKLAGL</sequence>
<dbReference type="InterPro" id="IPR038770">
    <property type="entry name" value="Na+/solute_symporter_sf"/>
</dbReference>
<dbReference type="EMBL" id="CP146256">
    <property type="protein sequence ID" value="XAH75588.1"/>
    <property type="molecule type" value="Genomic_DNA"/>
</dbReference>
<feature type="transmembrane region" description="Helical" evidence="8">
    <location>
        <begin position="163"/>
        <end position="183"/>
    </location>
</feature>
<gene>
    <name evidence="9" type="ORF">V6984_07470</name>
</gene>
<comment type="similarity">
    <text evidence="2">Belongs to the auxin efflux carrier (TC 2.A.69) family.</text>
</comment>
<name>A0ABZ3EZA0_9FIRM</name>
<evidence type="ECO:0000256" key="1">
    <source>
        <dbReference type="ARBA" id="ARBA00004651"/>
    </source>
</evidence>
<feature type="transmembrane region" description="Helical" evidence="8">
    <location>
        <begin position="61"/>
        <end position="86"/>
    </location>
</feature>
<evidence type="ECO:0000313" key="9">
    <source>
        <dbReference type="EMBL" id="XAH75588.1"/>
    </source>
</evidence>
<evidence type="ECO:0000256" key="6">
    <source>
        <dbReference type="ARBA" id="ARBA00022989"/>
    </source>
</evidence>
<feature type="transmembrane region" description="Helical" evidence="8">
    <location>
        <begin position="227"/>
        <end position="247"/>
    </location>
</feature>
<proteinExistence type="inferred from homology"/>
<feature type="transmembrane region" description="Helical" evidence="8">
    <location>
        <begin position="253"/>
        <end position="273"/>
    </location>
</feature>
<feature type="transmembrane region" description="Helical" evidence="8">
    <location>
        <begin position="98"/>
        <end position="117"/>
    </location>
</feature>
<keyword evidence="3" id="KW-0813">Transport</keyword>